<name>A0ACD4CVA3_9HYPH</name>
<keyword evidence="1" id="KW-0547">Nucleotide-binding</keyword>
<keyword evidence="2" id="KW-1185">Reference proteome</keyword>
<dbReference type="Proteomes" id="UP001061991">
    <property type="component" value="Plasmid p_unnamed3"/>
</dbReference>
<accession>A0ACD4CVA3</accession>
<sequence length="77" mass="7815">MAAITIEKIEKTFGTTTVLRDVSLGIADGELLALLGPSGCGKSNAAQVLAGPEVQTGGSVTIGDRVVDGVRRSGAMW</sequence>
<evidence type="ECO:0000313" key="2">
    <source>
        <dbReference type="Proteomes" id="UP001061991"/>
    </source>
</evidence>
<reference evidence="1" key="1">
    <citation type="submission" date="2022-09" db="EMBL/GenBank/DDBJ databases">
        <title>Interaction between co-microsymbionts with complementary sets of symbiotic genes in legume-rhizobium systems.</title>
        <authorList>
            <person name="Safronova V."/>
            <person name="Sazanova A."/>
            <person name="Afonin A."/>
            <person name="Chirak E."/>
        </authorList>
    </citation>
    <scope>NUCLEOTIDE SEQUENCE</scope>
    <source>
        <strain evidence="1">A18/3m</strain>
    </source>
</reference>
<proteinExistence type="predicted"/>
<keyword evidence="1" id="KW-0614">Plasmid</keyword>
<gene>
    <name evidence="1" type="ORF">N8E88_04070</name>
</gene>
<organism evidence="1 2">
    <name type="scientific">Phyllobacterium zundukense</name>
    <dbReference type="NCBI Taxonomy" id="1867719"/>
    <lineage>
        <taxon>Bacteria</taxon>
        <taxon>Pseudomonadati</taxon>
        <taxon>Pseudomonadota</taxon>
        <taxon>Alphaproteobacteria</taxon>
        <taxon>Hyphomicrobiales</taxon>
        <taxon>Phyllobacteriaceae</taxon>
        <taxon>Phyllobacterium</taxon>
    </lineage>
</organism>
<keyword evidence="1" id="KW-0067">ATP-binding</keyword>
<dbReference type="EMBL" id="CP104970">
    <property type="protein sequence ID" value="UXN57518.1"/>
    <property type="molecule type" value="Genomic_DNA"/>
</dbReference>
<evidence type="ECO:0000313" key="1">
    <source>
        <dbReference type="EMBL" id="UXN57518.1"/>
    </source>
</evidence>
<geneLocation type="plasmid" evidence="1 2">
    <name>p_unnamed3</name>
</geneLocation>
<protein>
    <submittedName>
        <fullName evidence="1">ATP-binding cassette domain-containing protein</fullName>
    </submittedName>
</protein>